<dbReference type="InterPro" id="IPR013785">
    <property type="entry name" value="Aldolase_TIM"/>
</dbReference>
<dbReference type="UniPathway" id="UPA00263">
    <property type="reaction ID" value="UER00378"/>
</dbReference>
<comment type="induction">
    <text evidence="8">Induced by L-ascorbate. Repressed by UlaR.</text>
</comment>
<evidence type="ECO:0000256" key="8">
    <source>
        <dbReference type="HAMAP-Rule" id="MF_01267"/>
    </source>
</evidence>
<dbReference type="Proteomes" id="UP000254428">
    <property type="component" value="Unassembled WGS sequence"/>
</dbReference>
<dbReference type="PANTHER" id="PTHR35039">
    <property type="entry name" value="3-KETO-L-GULONATE-6-PHOSPHATE DECARBOXYLASE SGBH-RELATED"/>
    <property type="match status" value="1"/>
</dbReference>
<keyword evidence="5 8" id="KW-0119">Carbohydrate metabolism</keyword>
<dbReference type="EC" id="4.1.1.85" evidence="8"/>
<sequence>MSLPMLQVALDNQTMDSAYETTRLIAEEVDIIEVGTILCVGEGVRAVRDLKALYPHKIVLADAKIADAGKILSRMCFEANADWVTVICCADINTAKGALDVAKEFNGDVQIELTGYWTWEQAQQWRDAGIQQVVYHRSRDAQAAGVAWGEADITAIKRLSDMGFKVTVTGGLALEDLPLFKGIPIHVFIAGRSIRDAASPVEAARQFKRSIAELWAKERICCPNKSRLASMKKRSPPGSAGWNACDWQKRWASILSRCR</sequence>
<dbReference type="SMART" id="SM00934">
    <property type="entry name" value="OMPdecase"/>
    <property type="match status" value="1"/>
</dbReference>
<comment type="subunit">
    <text evidence="8">Homodimer.</text>
</comment>
<dbReference type="EMBL" id="UGBT01000002">
    <property type="protein sequence ID" value="STH71463.1"/>
    <property type="molecule type" value="Genomic_DNA"/>
</dbReference>
<dbReference type="AlphaFoldDB" id="A0A376NYX9"/>
<keyword evidence="2 8" id="KW-0210">Decarboxylase</keyword>
<name>A0A376NYX9_ECOLX</name>
<evidence type="ECO:0000313" key="11">
    <source>
        <dbReference type="Proteomes" id="UP000254428"/>
    </source>
</evidence>
<feature type="binding site" evidence="8">
    <location>
        <position position="62"/>
    </location>
    <ligand>
        <name>Mg(2+)</name>
        <dbReference type="ChEBI" id="CHEBI:18420"/>
    </ligand>
</feature>
<feature type="site" description="Transition state stabilizer" evidence="8">
    <location>
        <position position="64"/>
    </location>
</feature>
<proteinExistence type="evidence at transcript level"/>
<keyword evidence="4 8" id="KW-0456">Lyase</keyword>
<dbReference type="GO" id="GO:0019854">
    <property type="term" value="P:L-ascorbic acid catabolic process"/>
    <property type="evidence" value="ECO:0007669"/>
    <property type="project" value="UniProtKB-UniRule"/>
</dbReference>
<dbReference type="InterPro" id="IPR041710">
    <property type="entry name" value="HPS/KGPDC"/>
</dbReference>
<dbReference type="InterPro" id="IPR001754">
    <property type="entry name" value="OMPdeCOase_dom"/>
</dbReference>
<evidence type="ECO:0000256" key="1">
    <source>
        <dbReference type="ARBA" id="ARBA00022723"/>
    </source>
</evidence>
<evidence type="ECO:0000256" key="5">
    <source>
        <dbReference type="ARBA" id="ARBA00023277"/>
    </source>
</evidence>
<dbReference type="NCBIfam" id="NF009832">
    <property type="entry name" value="PRK13306.1"/>
    <property type="match status" value="1"/>
</dbReference>
<dbReference type="Pfam" id="PF00215">
    <property type="entry name" value="OMPdecase"/>
    <property type="match status" value="1"/>
</dbReference>
<protein>
    <recommendedName>
        <fullName evidence="8">3-keto-L-gulonate-6-phosphate decarboxylase UlaD</fullName>
        <ecNumber evidence="8">4.1.1.85</ecNumber>
    </recommendedName>
    <alternativeName>
        <fullName evidence="8">3-dehydro-L-gulonate-6-phosphate decarboxylase</fullName>
    </alternativeName>
    <alternativeName>
        <fullName evidence="8">KGPDC</fullName>
    </alternativeName>
    <alternativeName>
        <fullName evidence="8">L-ascorbate utilization protein D</fullName>
    </alternativeName>
</protein>
<keyword evidence="1 8" id="KW-0479">Metal-binding</keyword>
<feature type="binding site" evidence="8">
    <location>
        <position position="33"/>
    </location>
    <ligand>
        <name>Mg(2+)</name>
        <dbReference type="ChEBI" id="CHEBI:18420"/>
    </ligand>
</feature>
<organism evidence="10 11">
    <name type="scientific">Escherichia coli</name>
    <dbReference type="NCBI Taxonomy" id="562"/>
    <lineage>
        <taxon>Bacteria</taxon>
        <taxon>Pseudomonadati</taxon>
        <taxon>Pseudomonadota</taxon>
        <taxon>Gammaproteobacteria</taxon>
        <taxon>Enterobacterales</taxon>
        <taxon>Enterobacteriaceae</taxon>
        <taxon>Escherichia</taxon>
    </lineage>
</organism>
<comment type="cofactor">
    <cofactor evidence="8">
        <name>Mg(2+)</name>
        <dbReference type="ChEBI" id="CHEBI:18420"/>
    </cofactor>
    <text evidence="8">Binds 1 Mg(2+) ion per subunit.</text>
</comment>
<reference evidence="10 11" key="1">
    <citation type="submission" date="2018-06" db="EMBL/GenBank/DDBJ databases">
        <authorList>
            <consortium name="Pathogen Informatics"/>
            <person name="Doyle S."/>
        </authorList>
    </citation>
    <scope>NUCLEOTIDE SEQUENCE [LARGE SCALE GENOMIC DNA]</scope>
    <source>
        <strain evidence="10 11">NCTC11341</strain>
    </source>
</reference>
<gene>
    <name evidence="8 10" type="primary">ulaD</name>
    <name evidence="10" type="ORF">NCTC11341_03092</name>
</gene>
<evidence type="ECO:0000256" key="6">
    <source>
        <dbReference type="ARBA" id="ARBA00050573"/>
    </source>
</evidence>
<evidence type="ECO:0000256" key="2">
    <source>
        <dbReference type="ARBA" id="ARBA00022793"/>
    </source>
</evidence>
<dbReference type="PANTHER" id="PTHR35039:SF3">
    <property type="entry name" value="3-KETO-L-GULONATE-6-PHOSPHATE DECARBOXYLASE SGBH-RELATED"/>
    <property type="match status" value="1"/>
</dbReference>
<feature type="binding site" evidence="8">
    <location>
        <position position="11"/>
    </location>
    <ligand>
        <name>substrate</name>
    </ligand>
</feature>
<feature type="domain" description="Orotidine 5'-phosphate decarboxylase" evidence="9">
    <location>
        <begin position="5"/>
        <end position="207"/>
    </location>
</feature>
<evidence type="ECO:0000259" key="9">
    <source>
        <dbReference type="SMART" id="SM00934"/>
    </source>
</evidence>
<evidence type="ECO:0000256" key="3">
    <source>
        <dbReference type="ARBA" id="ARBA00022842"/>
    </source>
</evidence>
<dbReference type="GO" id="GO:0006207">
    <property type="term" value="P:'de novo' pyrimidine nucleobase biosynthetic process"/>
    <property type="evidence" value="ECO:0007669"/>
    <property type="project" value="InterPro"/>
</dbReference>
<comment type="pathway">
    <text evidence="8">Cofactor degradation; L-ascorbate degradation; D-xylulose 5-phosphate from L-ascorbate: step 2/4.</text>
</comment>
<evidence type="ECO:0000313" key="10">
    <source>
        <dbReference type="EMBL" id="STH71463.1"/>
    </source>
</evidence>
<accession>A0A376NYX9</accession>
<feature type="binding site" evidence="8">
    <location>
        <position position="192"/>
    </location>
    <ligand>
        <name>substrate</name>
    </ligand>
</feature>
<dbReference type="GO" id="GO:0000287">
    <property type="term" value="F:magnesium ion binding"/>
    <property type="evidence" value="ECO:0007669"/>
    <property type="project" value="UniProtKB-UniRule"/>
</dbReference>
<feature type="site" description="Transition state stabilizer" evidence="8">
    <location>
        <position position="67"/>
    </location>
</feature>
<keyword evidence="3 8" id="KW-0460">Magnesium</keyword>
<evidence type="ECO:0000256" key="7">
    <source>
        <dbReference type="ARBA" id="ARBA00061676"/>
    </source>
</evidence>
<dbReference type="CDD" id="cd04726">
    <property type="entry name" value="KGPDC_HPS"/>
    <property type="match status" value="1"/>
</dbReference>
<comment type="similarity">
    <text evidence="7 8">Belongs to the HPS/KGPDC family. KGPDC subfamily.</text>
</comment>
<dbReference type="InterPro" id="IPR023942">
    <property type="entry name" value="3-keto-L-gulonate6Pdecase_UlaD"/>
</dbReference>
<dbReference type="GO" id="GO:0033982">
    <property type="term" value="F:3-dehydro-L-gulonate-6-phosphate decarboxylase activity"/>
    <property type="evidence" value="ECO:0007669"/>
    <property type="project" value="UniProtKB-EC"/>
</dbReference>
<comment type="function">
    <text evidence="8">Catalyzes the decarboxylation of 3-keto-L-gulonate-6-P into L-xylulose-5-P. Is involved in the anaerobic L-ascorbate utilization.</text>
</comment>
<dbReference type="GO" id="GO:0004590">
    <property type="term" value="F:orotidine-5'-phosphate decarboxylase activity"/>
    <property type="evidence" value="ECO:0007669"/>
    <property type="project" value="InterPro"/>
</dbReference>
<evidence type="ECO:0000256" key="4">
    <source>
        <dbReference type="ARBA" id="ARBA00023239"/>
    </source>
</evidence>
<dbReference type="FunFam" id="3.20.20.70:FF:000022">
    <property type="entry name" value="3-keto-L-gulonate-6-phosphate decarboxylase UlaD"/>
    <property type="match status" value="1"/>
</dbReference>
<dbReference type="InterPro" id="IPR011060">
    <property type="entry name" value="RibuloseP-bd_barrel"/>
</dbReference>
<dbReference type="SUPFAM" id="SSF51366">
    <property type="entry name" value="Ribulose-phoshate binding barrel"/>
    <property type="match status" value="1"/>
</dbReference>
<dbReference type="HAMAP" id="MF_01267">
    <property type="entry name" value="UlaD"/>
    <property type="match status" value="1"/>
</dbReference>
<comment type="catalytic activity">
    <reaction evidence="6">
        <text>3-dehydro-L-gulonate 6-phosphate + H(+) = L-xylulose 5-phosphate + CO2</text>
        <dbReference type="Rhea" id="RHEA:14353"/>
        <dbReference type="ChEBI" id="CHEBI:15378"/>
        <dbReference type="ChEBI" id="CHEBI:16526"/>
        <dbReference type="ChEBI" id="CHEBI:57829"/>
        <dbReference type="ChEBI" id="CHEBI:58774"/>
        <dbReference type="EC" id="4.1.1.85"/>
    </reaction>
    <physiologicalReaction direction="left-to-right" evidence="6">
        <dbReference type="Rhea" id="RHEA:14354"/>
    </physiologicalReaction>
</comment>
<dbReference type="Gene3D" id="3.20.20.70">
    <property type="entry name" value="Aldolase class I"/>
    <property type="match status" value="1"/>
</dbReference>